<dbReference type="Gene3D" id="3.40.630.10">
    <property type="entry name" value="Zn peptidases"/>
    <property type="match status" value="1"/>
</dbReference>
<dbReference type="Gene3D" id="3.30.70.360">
    <property type="match status" value="1"/>
</dbReference>
<protein>
    <submittedName>
        <fullName evidence="7">Metallopeptidase M20</fullName>
    </submittedName>
</protein>
<evidence type="ECO:0000313" key="7">
    <source>
        <dbReference type="EMBL" id="KAH9418472.1"/>
    </source>
</evidence>
<evidence type="ECO:0000256" key="4">
    <source>
        <dbReference type="ARBA" id="ARBA00022801"/>
    </source>
</evidence>
<sequence length="1036" mass="117060">MDHQRLTIVILLLLANHYHQTIAQDTIFAKGGTCLYKIGKQWQECMDKQSERLTYERDNLEPVYTRAALTESVNRISCCAYYEFLDCIEYAARQHCPNEKHDMIAYSRQLGSAVPSEICHEQFPRQNIECSGRIQRYSSGTSSISYLLSLLTSLLFSTIILLNETRDDSFFNVINRICLERIWPDFQRCRDRQREHHQFGRFSSGFFFTSTDVYQPKYKVECCSYWELLECVHRAAKIYCTDDDVDLKKLDQALETFGLNVPLYICTEEYPKGSLRCKILWNYIEKNQDSYVQSLADAIAIPSVSSQKEYRPETLNVVKHFQQLLESKGVECELHMIGDETFPDGTQLPLPPVLCGFIGNDIKKKTLCIYGHLDVQPALLQDGWNTEPFKLVEHDGKLYGRGASDDKGPVLAWINMIDAFRSCSIPLPINLKFIFEAMEESGSVGLHQLIYSLKDTFLKDVDYFCISDSYWLGQSRPCLSYGLRGNTYFYLQVECAKKDLHSGVYGGAVHEAMTDLIHLMSRLTDESGNILIPGVLENVKPFTTNERIALQSIDFDEKAYRDEIGTSRLRFNDKVNILAHRWRFPCLSIHGIEGAFADPGSKTVIPHKVIGKFSIRLVPNQDPDDITVKVTNYLNEEFMKLNSPNKMSVHRQKSSRPWIADTNSNNFIAGKLAIKNVYGIQPDMTREGGSIPVTLTLEEVTKKSVILLPIGSADDGAHSQNEKINRKNYIYGSKNYYSGVNATEMNIMTGRSSIFPKGHIPFGLGLEGLGTIEAIGKDIDPKQFSIGKSGLVFAMPPKTYAEYIYIKPEEFFPVPEIKPEYIALLDCGLTAAIGLDKAGMIKKEETVLITAAAGGCGHIGVQWAKMKGCKVIGLCSTVDKKSFLESIGCDYIINYKQENLDEVLGDKFPDGIDVIWETYGGSMFEILFKHLAVGGRIVIVGAITGYKTIGFPDISIQNLPIKLLNKSASIIGFRFRHYQSFFQQYLDELIELFRTQKLIIRIDMNDIIGVQSSINAIEHLQAGKNVGKVIVQIKQQ</sequence>
<dbReference type="Proteomes" id="UP000887458">
    <property type="component" value="Unassembled WGS sequence"/>
</dbReference>
<comment type="similarity">
    <text evidence="1">Belongs to the peptidase M20A family.</text>
</comment>
<evidence type="ECO:0000259" key="6">
    <source>
        <dbReference type="SMART" id="SM00829"/>
    </source>
</evidence>
<keyword evidence="3" id="KW-0479">Metal-binding</keyword>
<keyword evidence="4" id="KW-0378">Hydrolase</keyword>
<evidence type="ECO:0000313" key="8">
    <source>
        <dbReference type="Proteomes" id="UP000887458"/>
    </source>
</evidence>
<dbReference type="SMART" id="SM00829">
    <property type="entry name" value="PKS_ER"/>
    <property type="match status" value="1"/>
</dbReference>
<dbReference type="InterPro" id="IPR011650">
    <property type="entry name" value="Peptidase_M20_dimer"/>
</dbReference>
<feature type="signal peptide" evidence="5">
    <location>
        <begin position="1"/>
        <end position="23"/>
    </location>
</feature>
<dbReference type="PANTHER" id="PTHR43270">
    <property type="entry name" value="BETA-ALA-HIS DIPEPTIDASE"/>
    <property type="match status" value="1"/>
</dbReference>
<dbReference type="CDD" id="cd05676">
    <property type="entry name" value="M20_dipept_like_CNDP"/>
    <property type="match status" value="1"/>
</dbReference>
<feature type="chain" id="PRO_5046263518" evidence="5">
    <location>
        <begin position="24"/>
        <end position="1036"/>
    </location>
</feature>
<dbReference type="InterPro" id="IPR001261">
    <property type="entry name" value="ArgE/DapE_CS"/>
</dbReference>
<name>A0ABQ8J7E8_DERPT</name>
<dbReference type="InterPro" id="IPR011032">
    <property type="entry name" value="GroES-like_sf"/>
</dbReference>
<keyword evidence="5" id="KW-0732">Signal</keyword>
<dbReference type="Pfam" id="PF00107">
    <property type="entry name" value="ADH_zinc_N"/>
    <property type="match status" value="1"/>
</dbReference>
<dbReference type="SUPFAM" id="SSF51735">
    <property type="entry name" value="NAD(P)-binding Rossmann-fold domains"/>
    <property type="match status" value="1"/>
</dbReference>
<dbReference type="EMBL" id="NJHN03000063">
    <property type="protein sequence ID" value="KAH9418472.1"/>
    <property type="molecule type" value="Genomic_DNA"/>
</dbReference>
<feature type="domain" description="Enoyl reductase (ER)" evidence="6">
    <location>
        <begin position="711"/>
        <end position="1031"/>
    </location>
</feature>
<reference evidence="7 8" key="1">
    <citation type="journal article" date="2018" name="J. Allergy Clin. Immunol.">
        <title>High-quality assembly of Dermatophagoides pteronyssinus genome and transcriptome reveals a wide range of novel allergens.</title>
        <authorList>
            <person name="Liu X.Y."/>
            <person name="Yang K.Y."/>
            <person name="Wang M.Q."/>
            <person name="Kwok J.S."/>
            <person name="Zeng X."/>
            <person name="Yang Z."/>
            <person name="Xiao X.J."/>
            <person name="Lau C.P."/>
            <person name="Li Y."/>
            <person name="Huang Z.M."/>
            <person name="Ba J.G."/>
            <person name="Yim A.K."/>
            <person name="Ouyang C.Y."/>
            <person name="Ngai S.M."/>
            <person name="Chan T.F."/>
            <person name="Leung E.L."/>
            <person name="Liu L."/>
            <person name="Liu Z.G."/>
            <person name="Tsui S.K."/>
        </authorList>
    </citation>
    <scope>NUCLEOTIDE SEQUENCE [LARGE SCALE GENOMIC DNA]</scope>
    <source>
        <strain evidence="7">Derp</strain>
    </source>
</reference>
<dbReference type="Pfam" id="PF01546">
    <property type="entry name" value="Peptidase_M20"/>
    <property type="match status" value="1"/>
</dbReference>
<dbReference type="SUPFAM" id="SSF53187">
    <property type="entry name" value="Zn-dependent exopeptidases"/>
    <property type="match status" value="1"/>
</dbReference>
<evidence type="ECO:0000256" key="2">
    <source>
        <dbReference type="ARBA" id="ARBA00022670"/>
    </source>
</evidence>
<reference evidence="7 8" key="2">
    <citation type="journal article" date="2022" name="Mol. Biol. Evol.">
        <title>Comparative Genomics Reveals Insights into the Divergent Evolution of Astigmatic Mites and Household Pest Adaptations.</title>
        <authorList>
            <person name="Xiong Q."/>
            <person name="Wan A.T."/>
            <person name="Liu X."/>
            <person name="Fung C.S."/>
            <person name="Xiao X."/>
            <person name="Malainual N."/>
            <person name="Hou J."/>
            <person name="Wang L."/>
            <person name="Wang M."/>
            <person name="Yang K.Y."/>
            <person name="Cui Y."/>
            <person name="Leung E.L."/>
            <person name="Nong W."/>
            <person name="Shin S.K."/>
            <person name="Au S.W."/>
            <person name="Jeong K.Y."/>
            <person name="Chew F.T."/>
            <person name="Hui J.H."/>
            <person name="Leung T.F."/>
            <person name="Tungtrongchitr A."/>
            <person name="Zhong N."/>
            <person name="Liu Z."/>
            <person name="Tsui S.K."/>
        </authorList>
    </citation>
    <scope>NUCLEOTIDE SEQUENCE [LARGE SCALE GENOMIC DNA]</scope>
    <source>
        <strain evidence="7">Derp</strain>
    </source>
</reference>
<keyword evidence="8" id="KW-1185">Reference proteome</keyword>
<dbReference type="InterPro" id="IPR020843">
    <property type="entry name" value="ER"/>
</dbReference>
<dbReference type="PROSITE" id="PS00759">
    <property type="entry name" value="ARGE_DAPE_CPG2_2"/>
    <property type="match status" value="1"/>
</dbReference>
<proteinExistence type="inferred from homology"/>
<comment type="caution">
    <text evidence="7">The sequence shown here is derived from an EMBL/GenBank/DDBJ whole genome shotgun (WGS) entry which is preliminary data.</text>
</comment>
<accession>A0ABQ8J7E8</accession>
<dbReference type="InterPro" id="IPR013149">
    <property type="entry name" value="ADH-like_C"/>
</dbReference>
<evidence type="ECO:0000256" key="3">
    <source>
        <dbReference type="ARBA" id="ARBA00022723"/>
    </source>
</evidence>
<dbReference type="InterPro" id="IPR002933">
    <property type="entry name" value="Peptidase_M20"/>
</dbReference>
<dbReference type="InterPro" id="IPR051458">
    <property type="entry name" value="Cyt/Met_Dipeptidase"/>
</dbReference>
<organism evidence="7 8">
    <name type="scientific">Dermatophagoides pteronyssinus</name>
    <name type="common">European house dust mite</name>
    <dbReference type="NCBI Taxonomy" id="6956"/>
    <lineage>
        <taxon>Eukaryota</taxon>
        <taxon>Metazoa</taxon>
        <taxon>Ecdysozoa</taxon>
        <taxon>Arthropoda</taxon>
        <taxon>Chelicerata</taxon>
        <taxon>Arachnida</taxon>
        <taxon>Acari</taxon>
        <taxon>Acariformes</taxon>
        <taxon>Sarcoptiformes</taxon>
        <taxon>Astigmata</taxon>
        <taxon>Psoroptidia</taxon>
        <taxon>Analgoidea</taxon>
        <taxon>Pyroglyphidae</taxon>
        <taxon>Dermatophagoidinae</taxon>
        <taxon>Dermatophagoides</taxon>
    </lineage>
</organism>
<dbReference type="Gene3D" id="3.40.50.720">
    <property type="entry name" value="NAD(P)-binding Rossmann-like Domain"/>
    <property type="match status" value="1"/>
</dbReference>
<dbReference type="SUPFAM" id="SSF50129">
    <property type="entry name" value="GroES-like"/>
    <property type="match status" value="1"/>
</dbReference>
<gene>
    <name evidence="7" type="primary">CNDP2_2</name>
    <name evidence="7" type="ORF">DERP_011334</name>
</gene>
<dbReference type="PANTHER" id="PTHR43270:SF4">
    <property type="entry name" value="CARNOSINE DIPEPTIDASE 2, ISOFORM A"/>
    <property type="match status" value="1"/>
</dbReference>
<evidence type="ECO:0000256" key="1">
    <source>
        <dbReference type="ARBA" id="ARBA00006247"/>
    </source>
</evidence>
<keyword evidence="2" id="KW-0645">Protease</keyword>
<dbReference type="Gene3D" id="3.90.180.10">
    <property type="entry name" value="Medium-chain alcohol dehydrogenases, catalytic domain"/>
    <property type="match status" value="1"/>
</dbReference>
<evidence type="ECO:0000256" key="5">
    <source>
        <dbReference type="SAM" id="SignalP"/>
    </source>
</evidence>
<dbReference type="Pfam" id="PF07687">
    <property type="entry name" value="M20_dimer"/>
    <property type="match status" value="1"/>
</dbReference>
<dbReference type="InterPro" id="IPR036291">
    <property type="entry name" value="NAD(P)-bd_dom_sf"/>
</dbReference>